<dbReference type="PANTHER" id="PTHR32428">
    <property type="entry name" value="TARGET OF RAPAMYCIN COMPLEX 2 SUBUNIT BIT61-RELATED"/>
    <property type="match status" value="1"/>
</dbReference>
<keyword evidence="3" id="KW-1185">Reference proteome</keyword>
<reference evidence="2" key="2">
    <citation type="submission" date="2023-02" db="EMBL/GenBank/DDBJ databases">
        <authorList>
            <consortium name="DOE Joint Genome Institute"/>
            <person name="Mondo S.J."/>
            <person name="Chang Y."/>
            <person name="Wang Y."/>
            <person name="Ahrendt S."/>
            <person name="Andreopoulos W."/>
            <person name="Barry K."/>
            <person name="Beard J."/>
            <person name="Benny G.L."/>
            <person name="Blankenship S."/>
            <person name="Bonito G."/>
            <person name="Cuomo C."/>
            <person name="Desiro A."/>
            <person name="Gervers K.A."/>
            <person name="Hundley H."/>
            <person name="Kuo A."/>
            <person name="LaButti K."/>
            <person name="Lang B.F."/>
            <person name="Lipzen A."/>
            <person name="O'Donnell K."/>
            <person name="Pangilinan J."/>
            <person name="Reynolds N."/>
            <person name="Sandor L."/>
            <person name="Smith M.W."/>
            <person name="Tsang A."/>
            <person name="Grigoriev I.V."/>
            <person name="Stajich J.E."/>
            <person name="Spatafora J.W."/>
        </authorList>
    </citation>
    <scope>NUCLEOTIDE SEQUENCE</scope>
    <source>
        <strain evidence="2">RSA 2281</strain>
    </source>
</reference>
<evidence type="ECO:0000313" key="2">
    <source>
        <dbReference type="EMBL" id="KAI9259542.1"/>
    </source>
</evidence>
<dbReference type="Proteomes" id="UP001209540">
    <property type="component" value="Unassembled WGS sequence"/>
</dbReference>
<dbReference type="AlphaFoldDB" id="A0AAD5JXT1"/>
<dbReference type="PANTHER" id="PTHR32428:SF2">
    <property type="entry name" value="TARGET OF RAPAMYCIN COMPLEX 2 SUBUNIT BIT61-RELATED"/>
    <property type="match status" value="1"/>
</dbReference>
<dbReference type="Pfam" id="PF08539">
    <property type="entry name" value="HbrB"/>
    <property type="match status" value="2"/>
</dbReference>
<protein>
    <submittedName>
        <fullName evidence="2">Uncharacterized protein</fullName>
    </submittedName>
</protein>
<sequence length="307" mass="33013">MSSPSSPTGTPVGFYFGSNNSNNAASSSSAAANVAAAASYHHNRHHPSTASVTGGSSVHPPHPYIRQGSVSSITVTSNATTLVNSGVASATAAAAAAAAAAASVAPPSSLSNPQGDVWQSLCVRVLPLFNGEGVKGNIEDLNELLRYEKLDLTDEKLLDRLVEQWSFFFTYALPYFEAVFLPLRTDMRYRSLDEAEMWNVRNMALRSFRDNVILLQTKRLEDVFAKLFTDFGSSQNPAATAAKMLQMTSLLASAPDHNEEIERVLSNLKANWKIMMTKGDRRGFAGVRKAGSGQSSETSNQIFGTLT</sequence>
<name>A0AAD5JXT1_9FUNG</name>
<accession>A0AAD5JXT1</accession>
<comment type="caution">
    <text evidence="2">The sequence shown here is derived from an EMBL/GenBank/DDBJ whole genome shotgun (WGS) entry which is preliminary data.</text>
</comment>
<evidence type="ECO:0000313" key="3">
    <source>
        <dbReference type="Proteomes" id="UP001209540"/>
    </source>
</evidence>
<dbReference type="InterPro" id="IPR013745">
    <property type="entry name" value="Bit61/PRR5"/>
</dbReference>
<gene>
    <name evidence="2" type="ORF">BDA99DRAFT_440007</name>
</gene>
<proteinExistence type="predicted"/>
<dbReference type="EMBL" id="JAIXMP010000017">
    <property type="protein sequence ID" value="KAI9259542.1"/>
    <property type="molecule type" value="Genomic_DNA"/>
</dbReference>
<organism evidence="2 3">
    <name type="scientific">Phascolomyces articulosus</name>
    <dbReference type="NCBI Taxonomy" id="60185"/>
    <lineage>
        <taxon>Eukaryota</taxon>
        <taxon>Fungi</taxon>
        <taxon>Fungi incertae sedis</taxon>
        <taxon>Mucoromycota</taxon>
        <taxon>Mucoromycotina</taxon>
        <taxon>Mucoromycetes</taxon>
        <taxon>Mucorales</taxon>
        <taxon>Lichtheimiaceae</taxon>
        <taxon>Phascolomyces</taxon>
    </lineage>
</organism>
<feature type="region of interest" description="Disordered" evidence="1">
    <location>
        <begin position="37"/>
        <end position="65"/>
    </location>
</feature>
<dbReference type="GO" id="GO:0031932">
    <property type="term" value="C:TORC2 complex"/>
    <property type="evidence" value="ECO:0007669"/>
    <property type="project" value="TreeGrafter"/>
</dbReference>
<dbReference type="GO" id="GO:0038203">
    <property type="term" value="P:TORC2 signaling"/>
    <property type="evidence" value="ECO:0007669"/>
    <property type="project" value="TreeGrafter"/>
</dbReference>
<feature type="region of interest" description="Disordered" evidence="1">
    <location>
        <begin position="286"/>
        <end position="307"/>
    </location>
</feature>
<evidence type="ECO:0000256" key="1">
    <source>
        <dbReference type="SAM" id="MobiDB-lite"/>
    </source>
</evidence>
<reference evidence="2" key="1">
    <citation type="journal article" date="2022" name="IScience">
        <title>Evolution of zygomycete secretomes and the origins of terrestrial fungal ecologies.</title>
        <authorList>
            <person name="Chang Y."/>
            <person name="Wang Y."/>
            <person name="Mondo S."/>
            <person name="Ahrendt S."/>
            <person name="Andreopoulos W."/>
            <person name="Barry K."/>
            <person name="Beard J."/>
            <person name="Benny G.L."/>
            <person name="Blankenship S."/>
            <person name="Bonito G."/>
            <person name="Cuomo C."/>
            <person name="Desiro A."/>
            <person name="Gervers K.A."/>
            <person name="Hundley H."/>
            <person name="Kuo A."/>
            <person name="LaButti K."/>
            <person name="Lang B.F."/>
            <person name="Lipzen A."/>
            <person name="O'Donnell K."/>
            <person name="Pangilinan J."/>
            <person name="Reynolds N."/>
            <person name="Sandor L."/>
            <person name="Smith M.E."/>
            <person name="Tsang A."/>
            <person name="Grigoriev I.V."/>
            <person name="Stajich J.E."/>
            <person name="Spatafora J.W."/>
        </authorList>
    </citation>
    <scope>NUCLEOTIDE SEQUENCE</scope>
    <source>
        <strain evidence="2">RSA 2281</strain>
    </source>
</reference>
<feature type="compositionally biased region" description="Polar residues" evidence="1">
    <location>
        <begin position="292"/>
        <end position="307"/>
    </location>
</feature>